<sequence>MTRATHVKANAARFPVPQGRDEVNEAIARIGLLQRERERIQADMNDELAKVRLRFEELATPLNEQITGLSQGVHTWCEAHRMELTRSGKTKFYDFAAGEIKWRLRPPRVSLQSAENVLETLKRLGLTRFIRVKEQLNKEAMLAEPEVVSGVAGVKIEQSEDFVIVPFGSNLEEVA</sequence>
<dbReference type="AlphaFoldDB" id="A0A0C4WIE6"/>
<accession>A0A0C4WIE6</accession>
<dbReference type="HOGENOM" id="CLU_130912_0_0_6"/>
<keyword evidence="2" id="KW-1185">Reference proteome</keyword>
<dbReference type="STRING" id="1328314.Achr_24470"/>
<gene>
    <name evidence="1" type="ORF">Achr_24470</name>
</gene>
<organism evidence="1 2">
    <name type="scientific">Azotobacter chroococcum NCIMB 8003</name>
    <dbReference type="NCBI Taxonomy" id="1328314"/>
    <lineage>
        <taxon>Bacteria</taxon>
        <taxon>Pseudomonadati</taxon>
        <taxon>Pseudomonadota</taxon>
        <taxon>Gammaproteobacteria</taxon>
        <taxon>Pseudomonadales</taxon>
        <taxon>Pseudomonadaceae</taxon>
        <taxon>Azotobacter</taxon>
    </lineage>
</organism>
<dbReference type="Proteomes" id="UP000068210">
    <property type="component" value="Chromosome"/>
</dbReference>
<dbReference type="Pfam" id="PF07352">
    <property type="entry name" value="Phage_Mu_Gam"/>
    <property type="match status" value="1"/>
</dbReference>
<dbReference type="RefSeq" id="WP_227028725.1">
    <property type="nucleotide sequence ID" value="NZ_CP010415.1"/>
</dbReference>
<protein>
    <submittedName>
        <fullName evidence="1">Bacteriophage Mu Gam like family protein</fullName>
    </submittedName>
</protein>
<reference evidence="1 2" key="1">
    <citation type="journal article" date="2015" name="PLoS ONE">
        <title>Azotobacter Genomes: The Genome of Azotobacter chroococcum NCIMB 8003 (ATCC 4412).</title>
        <authorList>
            <person name="Robson R.L."/>
            <person name="Jones R."/>
            <person name="Robson R.M."/>
            <person name="Schwartz A."/>
            <person name="Richardson T.H."/>
        </authorList>
    </citation>
    <scope>NUCLEOTIDE SEQUENCE [LARGE SCALE GENOMIC DNA]</scope>
    <source>
        <strain evidence="1 2">NCIMB 8003</strain>
    </source>
</reference>
<dbReference type="GO" id="GO:0003690">
    <property type="term" value="F:double-stranded DNA binding"/>
    <property type="evidence" value="ECO:0007669"/>
    <property type="project" value="InterPro"/>
</dbReference>
<dbReference type="InterPro" id="IPR009951">
    <property type="entry name" value="Host-nuc_inhib_Gam"/>
</dbReference>
<evidence type="ECO:0000313" key="2">
    <source>
        <dbReference type="Proteomes" id="UP000068210"/>
    </source>
</evidence>
<dbReference type="KEGG" id="acx:Achr_24470"/>
<dbReference type="Gene3D" id="1.20.5.170">
    <property type="match status" value="1"/>
</dbReference>
<evidence type="ECO:0000313" key="1">
    <source>
        <dbReference type="EMBL" id="AJE21883.1"/>
    </source>
</evidence>
<dbReference type="SUPFAM" id="SSF161266">
    <property type="entry name" value="Gam-like"/>
    <property type="match status" value="1"/>
</dbReference>
<name>A0A0C4WIE6_9GAMM</name>
<dbReference type="GO" id="GO:0042262">
    <property type="term" value="P:DNA protection"/>
    <property type="evidence" value="ECO:0007669"/>
    <property type="project" value="InterPro"/>
</dbReference>
<dbReference type="EMBL" id="CP010415">
    <property type="protein sequence ID" value="AJE21883.1"/>
    <property type="molecule type" value="Genomic_DNA"/>
</dbReference>
<proteinExistence type="predicted"/>